<evidence type="ECO:0000313" key="3">
    <source>
        <dbReference type="Proteomes" id="UP001374584"/>
    </source>
</evidence>
<name>A0AAN9QY13_PHACN</name>
<evidence type="ECO:0000256" key="1">
    <source>
        <dbReference type="SAM" id="Phobius"/>
    </source>
</evidence>
<accession>A0AAN9QY13</accession>
<protein>
    <submittedName>
        <fullName evidence="2">Uncharacterized protein</fullName>
    </submittedName>
</protein>
<proteinExistence type="predicted"/>
<keyword evidence="1" id="KW-0472">Membrane</keyword>
<gene>
    <name evidence="2" type="ORF">VNO80_17560</name>
</gene>
<dbReference type="Proteomes" id="UP001374584">
    <property type="component" value="Unassembled WGS sequence"/>
</dbReference>
<reference evidence="2 3" key="1">
    <citation type="submission" date="2024-01" db="EMBL/GenBank/DDBJ databases">
        <title>The genomes of 5 underutilized Papilionoideae crops provide insights into root nodulation and disease resistanc.</title>
        <authorList>
            <person name="Jiang F."/>
        </authorList>
    </citation>
    <scope>NUCLEOTIDE SEQUENCE [LARGE SCALE GENOMIC DNA]</scope>
    <source>
        <strain evidence="2">JINMINGXINNONG_FW02</strain>
        <tissue evidence="2">Leaves</tissue>
    </source>
</reference>
<keyword evidence="1" id="KW-1133">Transmembrane helix</keyword>
<evidence type="ECO:0000313" key="2">
    <source>
        <dbReference type="EMBL" id="KAK7352142.1"/>
    </source>
</evidence>
<keyword evidence="1" id="KW-0812">Transmembrane</keyword>
<organism evidence="2 3">
    <name type="scientific">Phaseolus coccineus</name>
    <name type="common">Scarlet runner bean</name>
    <name type="synonym">Phaseolus multiflorus</name>
    <dbReference type="NCBI Taxonomy" id="3886"/>
    <lineage>
        <taxon>Eukaryota</taxon>
        <taxon>Viridiplantae</taxon>
        <taxon>Streptophyta</taxon>
        <taxon>Embryophyta</taxon>
        <taxon>Tracheophyta</taxon>
        <taxon>Spermatophyta</taxon>
        <taxon>Magnoliopsida</taxon>
        <taxon>eudicotyledons</taxon>
        <taxon>Gunneridae</taxon>
        <taxon>Pentapetalae</taxon>
        <taxon>rosids</taxon>
        <taxon>fabids</taxon>
        <taxon>Fabales</taxon>
        <taxon>Fabaceae</taxon>
        <taxon>Papilionoideae</taxon>
        <taxon>50 kb inversion clade</taxon>
        <taxon>NPAAA clade</taxon>
        <taxon>indigoferoid/millettioid clade</taxon>
        <taxon>Phaseoleae</taxon>
        <taxon>Phaseolus</taxon>
    </lineage>
</organism>
<dbReference type="AlphaFoldDB" id="A0AAN9QY13"/>
<sequence>MLQPCKLIILHSRGHIVMLTKLCLSRSRWRRKLECAGCFSIWTFTLVYLYLILPVLWKSGSSIESMGAGIGF</sequence>
<keyword evidence="3" id="KW-1185">Reference proteome</keyword>
<comment type="caution">
    <text evidence="2">The sequence shown here is derived from an EMBL/GenBank/DDBJ whole genome shotgun (WGS) entry which is preliminary data.</text>
</comment>
<feature type="transmembrane region" description="Helical" evidence="1">
    <location>
        <begin position="35"/>
        <end position="57"/>
    </location>
</feature>
<dbReference type="EMBL" id="JAYMYR010000007">
    <property type="protein sequence ID" value="KAK7352142.1"/>
    <property type="molecule type" value="Genomic_DNA"/>
</dbReference>